<feature type="domain" description="IclR-ED" evidence="5">
    <location>
        <begin position="79"/>
        <end position="259"/>
    </location>
</feature>
<evidence type="ECO:0000256" key="3">
    <source>
        <dbReference type="ARBA" id="ARBA00023163"/>
    </source>
</evidence>
<dbReference type="InterPro" id="IPR036390">
    <property type="entry name" value="WH_DNA-bd_sf"/>
</dbReference>
<keyword evidence="2" id="KW-0238">DNA-binding</keyword>
<feature type="domain" description="HTH iclR-type" evidence="4">
    <location>
        <begin position="16"/>
        <end position="78"/>
    </location>
</feature>
<dbReference type="Pfam" id="PF01614">
    <property type="entry name" value="IclR_C"/>
    <property type="match status" value="1"/>
</dbReference>
<protein>
    <submittedName>
        <fullName evidence="6">IclR family transcriptional regulator</fullName>
    </submittedName>
</protein>
<dbReference type="InterPro" id="IPR036388">
    <property type="entry name" value="WH-like_DNA-bd_sf"/>
</dbReference>
<evidence type="ECO:0000259" key="4">
    <source>
        <dbReference type="PROSITE" id="PS51077"/>
    </source>
</evidence>
<dbReference type="SMART" id="SM00346">
    <property type="entry name" value="HTH_ICLR"/>
    <property type="match status" value="1"/>
</dbReference>
<dbReference type="CDD" id="cd00090">
    <property type="entry name" value="HTH_ARSR"/>
    <property type="match status" value="1"/>
</dbReference>
<reference evidence="6 7" key="1">
    <citation type="submission" date="2022-12" db="EMBL/GenBank/DDBJ databases">
        <title>Polyphasic characterization of Geotalea uranireducens NIT-SL11 newly isolated from a complex of sewage sludge and microbially reduced graphene oxide.</title>
        <authorList>
            <person name="Xie L."/>
            <person name="Yoshida N."/>
            <person name="Meng L."/>
        </authorList>
    </citation>
    <scope>NUCLEOTIDE SEQUENCE [LARGE SCALE GENOMIC DNA]</scope>
    <source>
        <strain evidence="6 7">NIT-SL11</strain>
    </source>
</reference>
<dbReference type="InterPro" id="IPR050707">
    <property type="entry name" value="HTH_MetabolicPath_Reg"/>
</dbReference>
<dbReference type="InterPro" id="IPR029016">
    <property type="entry name" value="GAF-like_dom_sf"/>
</dbReference>
<gene>
    <name evidence="6" type="ORF">GURASL_28260</name>
</gene>
<dbReference type="InterPro" id="IPR014757">
    <property type="entry name" value="Tscrpt_reg_IclR_C"/>
</dbReference>
<dbReference type="Proteomes" id="UP001317705">
    <property type="component" value="Chromosome"/>
</dbReference>
<evidence type="ECO:0000259" key="5">
    <source>
        <dbReference type="PROSITE" id="PS51078"/>
    </source>
</evidence>
<dbReference type="SUPFAM" id="SSF55781">
    <property type="entry name" value="GAF domain-like"/>
    <property type="match status" value="1"/>
</dbReference>
<dbReference type="InterPro" id="IPR005471">
    <property type="entry name" value="Tscrpt_reg_IclR_N"/>
</dbReference>
<dbReference type="InterPro" id="IPR011991">
    <property type="entry name" value="ArsR-like_HTH"/>
</dbReference>
<sequence>MDTVEIMTREKSSYAVQTVEKALDILEALTEEGRPATLPYLAERLSLSRNKAFRLLATLESKGLVERDEASGIYRLGISSVELAQRLLNSTSIIKHAHPVMERLARKHDEAVYITVLKGDEILFVDMVDCEQVVKTAPLVGKRFPFFTNAAGKAIKALESADFLDKLSPKRHRNLGIPDPAALQTELRATRERGFAVDFGGLGDGIVTVAVAVRDYAGKVVGALTMLGPSFRMITSRLENEIIPSLMEGAEILSMKFGYAKH</sequence>
<dbReference type="Gene3D" id="1.10.10.10">
    <property type="entry name" value="Winged helix-like DNA-binding domain superfamily/Winged helix DNA-binding domain"/>
    <property type="match status" value="1"/>
</dbReference>
<dbReference type="Pfam" id="PF09339">
    <property type="entry name" value="HTH_IclR"/>
    <property type="match status" value="1"/>
</dbReference>
<name>A0ABN6VUD9_9BACT</name>
<evidence type="ECO:0000256" key="1">
    <source>
        <dbReference type="ARBA" id="ARBA00023015"/>
    </source>
</evidence>
<accession>A0ABN6VUD9</accession>
<dbReference type="SUPFAM" id="SSF46785">
    <property type="entry name" value="Winged helix' DNA-binding domain"/>
    <property type="match status" value="1"/>
</dbReference>
<evidence type="ECO:0000313" key="6">
    <source>
        <dbReference type="EMBL" id="BDV43903.1"/>
    </source>
</evidence>
<dbReference type="EMBL" id="AP027151">
    <property type="protein sequence ID" value="BDV43903.1"/>
    <property type="molecule type" value="Genomic_DNA"/>
</dbReference>
<keyword evidence="3" id="KW-0804">Transcription</keyword>
<keyword evidence="1" id="KW-0805">Transcription regulation</keyword>
<organism evidence="6 7">
    <name type="scientific">Geotalea uraniireducens</name>
    <dbReference type="NCBI Taxonomy" id="351604"/>
    <lineage>
        <taxon>Bacteria</taxon>
        <taxon>Pseudomonadati</taxon>
        <taxon>Thermodesulfobacteriota</taxon>
        <taxon>Desulfuromonadia</taxon>
        <taxon>Geobacterales</taxon>
        <taxon>Geobacteraceae</taxon>
        <taxon>Geotalea</taxon>
    </lineage>
</organism>
<dbReference type="PROSITE" id="PS51078">
    <property type="entry name" value="ICLR_ED"/>
    <property type="match status" value="1"/>
</dbReference>
<evidence type="ECO:0000256" key="2">
    <source>
        <dbReference type="ARBA" id="ARBA00023125"/>
    </source>
</evidence>
<keyword evidence="7" id="KW-1185">Reference proteome</keyword>
<dbReference type="PANTHER" id="PTHR30136:SF24">
    <property type="entry name" value="HTH-TYPE TRANSCRIPTIONAL REPRESSOR ALLR"/>
    <property type="match status" value="1"/>
</dbReference>
<evidence type="ECO:0000313" key="7">
    <source>
        <dbReference type="Proteomes" id="UP001317705"/>
    </source>
</evidence>
<proteinExistence type="predicted"/>
<dbReference type="PANTHER" id="PTHR30136">
    <property type="entry name" value="HELIX-TURN-HELIX TRANSCRIPTIONAL REGULATOR, ICLR FAMILY"/>
    <property type="match status" value="1"/>
</dbReference>
<dbReference type="PROSITE" id="PS51077">
    <property type="entry name" value="HTH_ICLR"/>
    <property type="match status" value="1"/>
</dbReference>
<dbReference type="Gene3D" id="3.30.450.40">
    <property type="match status" value="1"/>
</dbReference>